<dbReference type="Pfam" id="PF02784">
    <property type="entry name" value="Orn_Arg_deC_N"/>
    <property type="match status" value="1"/>
</dbReference>
<evidence type="ECO:0000256" key="1">
    <source>
        <dbReference type="ARBA" id="ARBA00001933"/>
    </source>
</evidence>
<evidence type="ECO:0000259" key="6">
    <source>
        <dbReference type="Pfam" id="PF00278"/>
    </source>
</evidence>
<evidence type="ECO:0000256" key="4">
    <source>
        <dbReference type="PIRSR" id="PIRSR600183-50"/>
    </source>
</evidence>
<dbReference type="GO" id="GO:0009089">
    <property type="term" value="P:lysine biosynthetic process via diaminopimelate"/>
    <property type="evidence" value="ECO:0007669"/>
    <property type="project" value="TreeGrafter"/>
</dbReference>
<dbReference type="EMBL" id="AQHF01000030">
    <property type="protein sequence ID" value="MBE0348143.1"/>
    <property type="molecule type" value="Genomic_DNA"/>
</dbReference>
<proteinExistence type="inferred from homology"/>
<dbReference type="AlphaFoldDB" id="A0A8I0MZ44"/>
<evidence type="ECO:0000313" key="9">
    <source>
        <dbReference type="Proteomes" id="UP000660708"/>
    </source>
</evidence>
<organism evidence="8 9">
    <name type="scientific">Pseudoalteromonas peptidolytica F12-50-A1</name>
    <dbReference type="NCBI Taxonomy" id="1315280"/>
    <lineage>
        <taxon>Bacteria</taxon>
        <taxon>Pseudomonadati</taxon>
        <taxon>Pseudomonadota</taxon>
        <taxon>Gammaproteobacteria</taxon>
        <taxon>Alteromonadales</taxon>
        <taxon>Pseudoalteromonadaceae</taxon>
        <taxon>Pseudoalteromonas</taxon>
    </lineage>
</organism>
<dbReference type="CDD" id="cd06810">
    <property type="entry name" value="PLPDE_III_ODC_DapDC_like"/>
    <property type="match status" value="1"/>
</dbReference>
<feature type="domain" description="Orn/DAP/Arg decarboxylase 2 C-terminal" evidence="6">
    <location>
        <begin position="26"/>
        <end position="360"/>
    </location>
</feature>
<dbReference type="Pfam" id="PF00278">
    <property type="entry name" value="Orn_DAP_Arg_deC"/>
    <property type="match status" value="1"/>
</dbReference>
<evidence type="ECO:0000256" key="2">
    <source>
        <dbReference type="ARBA" id="ARBA00022898"/>
    </source>
</evidence>
<feature type="domain" description="Orn/DAP/Arg decarboxylase 2 N-terminal" evidence="7">
    <location>
        <begin position="43"/>
        <end position="270"/>
    </location>
</feature>
<dbReference type="PROSITE" id="PS00879">
    <property type="entry name" value="ODR_DC_2_2"/>
    <property type="match status" value="1"/>
</dbReference>
<dbReference type="Gene3D" id="2.40.37.10">
    <property type="entry name" value="Lyase, Ornithine Decarboxylase, Chain A, domain 1"/>
    <property type="match status" value="1"/>
</dbReference>
<dbReference type="GO" id="GO:0008836">
    <property type="term" value="F:diaminopimelate decarboxylase activity"/>
    <property type="evidence" value="ECO:0007669"/>
    <property type="project" value="TreeGrafter"/>
</dbReference>
<evidence type="ECO:0000259" key="7">
    <source>
        <dbReference type="Pfam" id="PF02784"/>
    </source>
</evidence>
<dbReference type="SUPFAM" id="SSF51419">
    <property type="entry name" value="PLP-binding barrel"/>
    <property type="match status" value="1"/>
</dbReference>
<dbReference type="InterPro" id="IPR029066">
    <property type="entry name" value="PLP-binding_barrel"/>
</dbReference>
<dbReference type="PRINTS" id="PR01179">
    <property type="entry name" value="ODADCRBXLASE"/>
</dbReference>
<dbReference type="InterPro" id="IPR022657">
    <property type="entry name" value="De-COase2_CS"/>
</dbReference>
<keyword evidence="9" id="KW-1185">Reference proteome</keyword>
<dbReference type="PANTHER" id="PTHR43727">
    <property type="entry name" value="DIAMINOPIMELATE DECARBOXYLASE"/>
    <property type="match status" value="1"/>
</dbReference>
<comment type="cofactor">
    <cofactor evidence="1 4">
        <name>pyridoxal 5'-phosphate</name>
        <dbReference type="ChEBI" id="CHEBI:597326"/>
    </cofactor>
</comment>
<comment type="similarity">
    <text evidence="5">Belongs to the Orn/Lys/Arg decarboxylase class-II family.</text>
</comment>
<dbReference type="GO" id="GO:0006596">
    <property type="term" value="P:polyamine biosynthetic process"/>
    <property type="evidence" value="ECO:0007669"/>
    <property type="project" value="InterPro"/>
</dbReference>
<dbReference type="InterPro" id="IPR000183">
    <property type="entry name" value="Orn/DAP/Arg_de-COase"/>
</dbReference>
<dbReference type="PROSITE" id="PS00878">
    <property type="entry name" value="ODR_DC_2_1"/>
    <property type="match status" value="1"/>
</dbReference>
<feature type="modified residue" description="N6-(pyridoxal phosphate)lysine" evidence="4">
    <location>
        <position position="51"/>
    </location>
</feature>
<dbReference type="PRINTS" id="PR01182">
    <property type="entry name" value="ORNDCRBXLASE"/>
</dbReference>
<dbReference type="InterPro" id="IPR022644">
    <property type="entry name" value="De-COase2_N"/>
</dbReference>
<dbReference type="InterPro" id="IPR022643">
    <property type="entry name" value="De-COase2_C"/>
</dbReference>
<dbReference type="PANTHER" id="PTHR43727:SF2">
    <property type="entry name" value="GROUP IV DECARBOXYLASE"/>
    <property type="match status" value="1"/>
</dbReference>
<dbReference type="Gene3D" id="3.20.20.10">
    <property type="entry name" value="Alanine racemase"/>
    <property type="match status" value="1"/>
</dbReference>
<evidence type="ECO:0000313" key="8">
    <source>
        <dbReference type="EMBL" id="MBE0348143.1"/>
    </source>
</evidence>
<accession>A0A8I0MZ44</accession>
<gene>
    <name evidence="8" type="primary">lysA</name>
    <name evidence="8" type="ORF">PPEP_a3259</name>
</gene>
<dbReference type="InterPro" id="IPR022653">
    <property type="entry name" value="De-COase2_pyr-phos_BS"/>
</dbReference>
<dbReference type="SUPFAM" id="SSF50621">
    <property type="entry name" value="Alanine racemase C-terminal domain-like"/>
    <property type="match status" value="1"/>
</dbReference>
<feature type="active site" description="Proton donor" evidence="4">
    <location>
        <position position="333"/>
    </location>
</feature>
<protein>
    <submittedName>
        <fullName evidence="8">Diaminopimelate decarboxylase</fullName>
    </submittedName>
</protein>
<evidence type="ECO:0000256" key="3">
    <source>
        <dbReference type="ARBA" id="ARBA00023239"/>
    </source>
</evidence>
<keyword evidence="2 4" id="KW-0663">Pyridoxal phosphate</keyword>
<keyword evidence="3" id="KW-0456">Lyase</keyword>
<name>A0A8I0MZ44_9GAMM</name>
<reference evidence="8 9" key="1">
    <citation type="submission" date="2015-06" db="EMBL/GenBank/DDBJ databases">
        <title>Genome sequence of Pseudoalteromonas peptidolytica.</title>
        <authorList>
            <person name="Xie B.-B."/>
            <person name="Rong J.-C."/>
            <person name="Qin Q.-L."/>
            <person name="Zhang Y.-Z."/>
        </authorList>
    </citation>
    <scope>NUCLEOTIDE SEQUENCE [LARGE SCALE GENOMIC DNA]</scope>
    <source>
        <strain evidence="8 9">F12-50-A1</strain>
    </source>
</reference>
<dbReference type="RefSeq" id="WP_147389190.1">
    <property type="nucleotide sequence ID" value="NZ_AQHF01000030.1"/>
</dbReference>
<sequence>MSWLSTSQRAVAQSLVQQQDTPFFCYDLDKLSAHVKPLVDQQVVKLWYAVKANPLSHIIKTLDHAGFNFDVASSGELDQVLSQGVTPARVLNTGPAKSLKQIRHFANQGVRIFVAESHNQVAWLNQVACEFDLQFDVLLRVQLRFDKAQHNPLGGNTLTPFGLGSEQWQALTLSDYTHLDFVGLHIFQWGNMLCSDTLAELWQAMVSPLVQLASELGIALKVLDLGGGLGIPYDAHSTALNWTKLLDTLASIKSATQVDELWMELGRYAVGECGFYLNPVVEQKQNYGAHQLIVAGGVNHLLRPAVTGQAFPAELLRQSDANTADFHIHGPLCTALDKLGTLALPSDSADGDWLVFSQCGAYGYTESMPFFLCHELPAEFVISGGEVTCARAAQPASSYLR</sequence>
<comment type="caution">
    <text evidence="8">The sequence shown here is derived from an EMBL/GenBank/DDBJ whole genome shotgun (WGS) entry which is preliminary data.</text>
</comment>
<dbReference type="InterPro" id="IPR009006">
    <property type="entry name" value="Ala_racemase/Decarboxylase_C"/>
</dbReference>
<evidence type="ECO:0000256" key="5">
    <source>
        <dbReference type="RuleBase" id="RU003737"/>
    </source>
</evidence>
<dbReference type="InterPro" id="IPR002433">
    <property type="entry name" value="Orn_de-COase"/>
</dbReference>
<dbReference type="Proteomes" id="UP000660708">
    <property type="component" value="Unassembled WGS sequence"/>
</dbReference>